<gene>
    <name evidence="1" type="ORF">ACFOEE_06885</name>
</gene>
<comment type="caution">
    <text evidence="1">The sequence shown here is derived from an EMBL/GenBank/DDBJ whole genome shotgun (WGS) entry which is preliminary data.</text>
</comment>
<organism evidence="1 2">
    <name type="scientific">Pseudoalteromonas fenneropenaei</name>
    <dbReference type="NCBI Taxonomy" id="1737459"/>
    <lineage>
        <taxon>Bacteria</taxon>
        <taxon>Pseudomonadati</taxon>
        <taxon>Pseudomonadota</taxon>
        <taxon>Gammaproteobacteria</taxon>
        <taxon>Alteromonadales</taxon>
        <taxon>Pseudoalteromonadaceae</taxon>
        <taxon>Pseudoalteromonas</taxon>
    </lineage>
</organism>
<dbReference type="PROSITE" id="PS51257">
    <property type="entry name" value="PROKAR_LIPOPROTEIN"/>
    <property type="match status" value="1"/>
</dbReference>
<reference evidence="2" key="1">
    <citation type="journal article" date="2019" name="Int. J. Syst. Evol. Microbiol.">
        <title>The Global Catalogue of Microorganisms (GCM) 10K type strain sequencing project: providing services to taxonomists for standard genome sequencing and annotation.</title>
        <authorList>
            <consortium name="The Broad Institute Genomics Platform"/>
            <consortium name="The Broad Institute Genome Sequencing Center for Infectious Disease"/>
            <person name="Wu L."/>
            <person name="Ma J."/>
        </authorList>
    </citation>
    <scope>NUCLEOTIDE SEQUENCE [LARGE SCALE GENOMIC DNA]</scope>
    <source>
        <strain evidence="2">KCTC 42730</strain>
    </source>
</reference>
<keyword evidence="2" id="KW-1185">Reference proteome</keyword>
<dbReference type="EMBL" id="JBHRSD010000011">
    <property type="protein sequence ID" value="MFC3032236.1"/>
    <property type="molecule type" value="Genomic_DNA"/>
</dbReference>
<name>A0ABV7CI68_9GAMM</name>
<sequence>MTLRRSLPLALVLIAGCQITKEPAPLLATPKKPLLAKQVYEVTYVTQKESARVKSVQLPAHPIAEADTVRIVANKVSLTDTLAQQIAVALQAKGLKVQDDEKSHYVLTIHQLDLDFAKDKSYQLQISGNKDRLAVLARLPQQQQCKSIVASVSMRLTHQKSSDVVWFAKASIDSASFQNQPLRYQLTKQQKVTNEQEVIQFVQDQNTDEARLMRTEQTVTIPKYKVVESVSELEKTSGACTETEVSALVPMMQKHLSDILIEKIAVK</sequence>
<proteinExistence type="predicted"/>
<evidence type="ECO:0000313" key="1">
    <source>
        <dbReference type="EMBL" id="MFC3032236.1"/>
    </source>
</evidence>
<dbReference type="Proteomes" id="UP001595453">
    <property type="component" value="Unassembled WGS sequence"/>
</dbReference>
<evidence type="ECO:0000313" key="2">
    <source>
        <dbReference type="Proteomes" id="UP001595453"/>
    </source>
</evidence>
<accession>A0ABV7CI68</accession>
<protein>
    <recommendedName>
        <fullName evidence="3">Signal peptide-containing protein</fullName>
    </recommendedName>
</protein>
<dbReference type="RefSeq" id="WP_377122431.1">
    <property type="nucleotide sequence ID" value="NZ_JBHRSD010000011.1"/>
</dbReference>
<evidence type="ECO:0008006" key="3">
    <source>
        <dbReference type="Google" id="ProtNLM"/>
    </source>
</evidence>